<dbReference type="GO" id="GO:0005737">
    <property type="term" value="C:cytoplasm"/>
    <property type="evidence" value="ECO:0007669"/>
    <property type="project" value="UniProtKB-SubCell"/>
</dbReference>
<proteinExistence type="inferred from homology"/>
<dbReference type="InterPro" id="IPR013954">
    <property type="entry name" value="PNK3P"/>
</dbReference>
<evidence type="ECO:0000256" key="4">
    <source>
        <dbReference type="ARBA" id="ARBA00011245"/>
    </source>
</evidence>
<organism evidence="11 12">
    <name type="scientific">Prosthecobacter fusiformis</name>
    <dbReference type="NCBI Taxonomy" id="48464"/>
    <lineage>
        <taxon>Bacteria</taxon>
        <taxon>Pseudomonadati</taxon>
        <taxon>Verrucomicrobiota</taxon>
        <taxon>Verrucomicrobiia</taxon>
        <taxon>Verrucomicrobiales</taxon>
        <taxon>Verrucomicrobiaceae</taxon>
        <taxon>Prosthecobacter</taxon>
    </lineage>
</organism>
<protein>
    <recommendedName>
        <fullName evidence="9">D,D-heptose 1,7-bisphosphate phosphatase</fullName>
    </recommendedName>
</protein>
<comment type="cofactor">
    <cofactor evidence="1">
        <name>Mg(2+)</name>
        <dbReference type="ChEBI" id="CHEBI:18420"/>
    </cofactor>
</comment>
<evidence type="ECO:0000313" key="11">
    <source>
        <dbReference type="EMBL" id="TDU71418.1"/>
    </source>
</evidence>
<evidence type="ECO:0000256" key="7">
    <source>
        <dbReference type="ARBA" id="ARBA00022801"/>
    </source>
</evidence>
<comment type="subunit">
    <text evidence="4">Monomer.</text>
</comment>
<dbReference type="PANTHER" id="PTHR42891:SF1">
    <property type="entry name" value="D-GLYCERO-BETA-D-MANNO-HEPTOSE-1,7-BISPHOSPHATE 7-PHOSPHATASE"/>
    <property type="match status" value="1"/>
</dbReference>
<dbReference type="RefSeq" id="WP_208300343.1">
    <property type="nucleotide sequence ID" value="NZ_SOCA01000003.1"/>
</dbReference>
<dbReference type="AlphaFoldDB" id="A0A4R7S1W6"/>
<keyword evidence="5" id="KW-0963">Cytoplasm</keyword>
<dbReference type="InterPro" id="IPR005835">
    <property type="entry name" value="NTP_transferase_dom"/>
</dbReference>
<comment type="similarity">
    <text evidence="3">Belongs to the GmhB family.</text>
</comment>
<evidence type="ECO:0000256" key="3">
    <source>
        <dbReference type="ARBA" id="ARBA00005628"/>
    </source>
</evidence>
<comment type="subcellular location">
    <subcellularLocation>
        <location evidence="2">Cytoplasm</location>
    </subcellularLocation>
</comment>
<dbReference type="NCBIfam" id="TIGR01662">
    <property type="entry name" value="HAD-SF-IIIA"/>
    <property type="match status" value="1"/>
</dbReference>
<dbReference type="InterPro" id="IPR006549">
    <property type="entry name" value="HAD-SF_hydro_IIIA"/>
</dbReference>
<evidence type="ECO:0000256" key="6">
    <source>
        <dbReference type="ARBA" id="ARBA00022723"/>
    </source>
</evidence>
<dbReference type="NCBIfam" id="TIGR01656">
    <property type="entry name" value="Histidinol-ppas"/>
    <property type="match status" value="1"/>
</dbReference>
<keyword evidence="7" id="KW-0378">Hydrolase</keyword>
<dbReference type="CDD" id="cd06915">
    <property type="entry name" value="NTP_transferase_WcbM_like"/>
    <property type="match status" value="1"/>
</dbReference>
<dbReference type="Gene3D" id="3.90.550.10">
    <property type="entry name" value="Spore Coat Polysaccharide Biosynthesis Protein SpsA, Chain A"/>
    <property type="match status" value="1"/>
</dbReference>
<evidence type="ECO:0000256" key="5">
    <source>
        <dbReference type="ARBA" id="ARBA00022490"/>
    </source>
</evidence>
<dbReference type="Proteomes" id="UP000295662">
    <property type="component" value="Unassembled WGS sequence"/>
</dbReference>
<keyword evidence="8" id="KW-0119">Carbohydrate metabolism</keyword>
<sequence>MDSKIITHPVQAVVLAGGLGTRLGDKTRLLPKPMMDIGGRPFLDYLVRNLQRKGIREVILATGHLSEPIQLFFQDGADHELTIRYAVETTPQGTGGALRGCLPMLDERFFVLNGDTLFDVNLAAMMNTCTTNVMALRPVNDTSRYGRVVLDGERVVGLHEKSTTGRGMINGGVLCLLREHVAGIPEGRSSLETDLLPDLASRGLLAGFESDAFFIDIGVPDSLAAGELSIPRWERKPIAFLDRDGVLNEDIGHLYKIEDFRWTEGARQAVKYLNEKGYYVILITNQAGIAKGKYTEEDFQILTRWMREELAKDGAHLDAVYHCPFHPDAVVPVYRQVSQDRKPAPGMLLRAMSETPHDPSRSFFIGNQPTDCQAASSADITYFDFPGGNLLEFVQNVTA</sequence>
<dbReference type="InterPro" id="IPR004446">
    <property type="entry name" value="Heptose_bisP_phosphatase"/>
</dbReference>
<dbReference type="Pfam" id="PF00483">
    <property type="entry name" value="NTP_transferase"/>
    <property type="match status" value="1"/>
</dbReference>
<dbReference type="EMBL" id="SOCA01000003">
    <property type="protein sequence ID" value="TDU71418.1"/>
    <property type="molecule type" value="Genomic_DNA"/>
</dbReference>
<reference evidence="11 12" key="1">
    <citation type="submission" date="2019-03" db="EMBL/GenBank/DDBJ databases">
        <title>Genomic Encyclopedia of Archaeal and Bacterial Type Strains, Phase II (KMG-II): from individual species to whole genera.</title>
        <authorList>
            <person name="Goeker M."/>
        </authorList>
    </citation>
    <scope>NUCLEOTIDE SEQUENCE [LARGE SCALE GENOMIC DNA]</scope>
    <source>
        <strain evidence="11 12">ATCC 25309</strain>
    </source>
</reference>
<dbReference type="InterPro" id="IPR036412">
    <property type="entry name" value="HAD-like_sf"/>
</dbReference>
<name>A0A4R7S1W6_9BACT</name>
<dbReference type="SUPFAM" id="SSF56784">
    <property type="entry name" value="HAD-like"/>
    <property type="match status" value="1"/>
</dbReference>
<dbReference type="GO" id="GO:0005975">
    <property type="term" value="P:carbohydrate metabolic process"/>
    <property type="evidence" value="ECO:0007669"/>
    <property type="project" value="InterPro"/>
</dbReference>
<dbReference type="GO" id="GO:0046872">
    <property type="term" value="F:metal ion binding"/>
    <property type="evidence" value="ECO:0007669"/>
    <property type="project" value="UniProtKB-KW"/>
</dbReference>
<evidence type="ECO:0000256" key="1">
    <source>
        <dbReference type="ARBA" id="ARBA00001946"/>
    </source>
</evidence>
<dbReference type="InterPro" id="IPR029044">
    <property type="entry name" value="Nucleotide-diphossugar_trans"/>
</dbReference>
<evidence type="ECO:0000256" key="2">
    <source>
        <dbReference type="ARBA" id="ARBA00004496"/>
    </source>
</evidence>
<dbReference type="Gene3D" id="3.40.50.1000">
    <property type="entry name" value="HAD superfamily/HAD-like"/>
    <property type="match status" value="1"/>
</dbReference>
<comment type="caution">
    <text evidence="11">The sequence shown here is derived from an EMBL/GenBank/DDBJ whole genome shotgun (WGS) entry which is preliminary data.</text>
</comment>
<evidence type="ECO:0000256" key="9">
    <source>
        <dbReference type="ARBA" id="ARBA00031828"/>
    </source>
</evidence>
<accession>A0A4R7S1W6</accession>
<dbReference type="PANTHER" id="PTHR42891">
    <property type="entry name" value="D-GLYCERO-BETA-D-MANNO-HEPTOSE-1,7-BISPHOSPHATE 7-PHOSPHATASE"/>
    <property type="match status" value="1"/>
</dbReference>
<dbReference type="SUPFAM" id="SSF53448">
    <property type="entry name" value="Nucleotide-diphospho-sugar transferases"/>
    <property type="match status" value="1"/>
</dbReference>
<keyword evidence="12" id="KW-1185">Reference proteome</keyword>
<gene>
    <name evidence="11" type="ORF">EI77_02542</name>
</gene>
<dbReference type="InterPro" id="IPR006543">
    <property type="entry name" value="Histidinol-phos"/>
</dbReference>
<feature type="domain" description="Nucleotidyl transferase" evidence="10">
    <location>
        <begin position="12"/>
        <end position="224"/>
    </location>
</feature>
<evidence type="ECO:0000256" key="8">
    <source>
        <dbReference type="ARBA" id="ARBA00023277"/>
    </source>
</evidence>
<evidence type="ECO:0000259" key="10">
    <source>
        <dbReference type="Pfam" id="PF00483"/>
    </source>
</evidence>
<keyword evidence="6" id="KW-0479">Metal-binding</keyword>
<dbReference type="CDD" id="cd07503">
    <property type="entry name" value="HAD_HisB-N"/>
    <property type="match status" value="1"/>
</dbReference>
<evidence type="ECO:0000313" key="12">
    <source>
        <dbReference type="Proteomes" id="UP000295662"/>
    </source>
</evidence>
<dbReference type="GO" id="GO:0016791">
    <property type="term" value="F:phosphatase activity"/>
    <property type="evidence" value="ECO:0007669"/>
    <property type="project" value="InterPro"/>
</dbReference>
<dbReference type="InterPro" id="IPR023214">
    <property type="entry name" value="HAD_sf"/>
</dbReference>
<dbReference type="Pfam" id="PF08645">
    <property type="entry name" value="PNK3P"/>
    <property type="match status" value="1"/>
</dbReference>